<dbReference type="Proteomes" id="UP000478008">
    <property type="component" value="Unassembled WGS sequence"/>
</dbReference>
<keyword evidence="2" id="KW-1185">Reference proteome</keyword>
<sequence>MSPHSNPDKITNLDQDLKASRLAKYNNTELIDETKQWLATILRGKIDESDLISSDIVDYLKDGTALCELINSIWGEGSVKYRNSTIPFMQMENIEKFLTFIKLKGVPQDELFQTVDLYQEKDPYQVLLTLQTLSQFIHKTMPEQGYPLIGPAIAKRHEPPKVPKKPKYLKGEGWSTAEYGYMGGSNQATEHIIFGARRNIGNRPQDMQ</sequence>
<dbReference type="InterPro" id="IPR001715">
    <property type="entry name" value="CH_dom"/>
</dbReference>
<dbReference type="GO" id="GO:0015629">
    <property type="term" value="C:actin cytoskeleton"/>
    <property type="evidence" value="ECO:0007669"/>
    <property type="project" value="TreeGrafter"/>
</dbReference>
<protein>
    <submittedName>
        <fullName evidence="1">DEBR0S3_07602g1_1</fullName>
    </submittedName>
</protein>
<proteinExistence type="predicted"/>
<gene>
    <name evidence="1" type="primary">SCP1</name>
    <name evidence="1" type="ORF">DEBR0S3_07602G</name>
</gene>
<dbReference type="SMART" id="SM00033">
    <property type="entry name" value="CH"/>
    <property type="match status" value="1"/>
</dbReference>
<reference evidence="1 2" key="1">
    <citation type="submission" date="2019-07" db="EMBL/GenBank/DDBJ databases">
        <authorList>
            <person name="Friedrich A."/>
            <person name="Schacherer J."/>
        </authorList>
    </citation>
    <scope>NUCLEOTIDE SEQUENCE [LARGE SCALE GENOMIC DNA]</scope>
</reference>
<dbReference type="GO" id="GO:0051015">
    <property type="term" value="F:actin filament binding"/>
    <property type="evidence" value="ECO:0007669"/>
    <property type="project" value="TreeGrafter"/>
</dbReference>
<evidence type="ECO:0000313" key="1">
    <source>
        <dbReference type="EMBL" id="VUG18321.1"/>
    </source>
</evidence>
<dbReference type="InterPro" id="IPR036872">
    <property type="entry name" value="CH_dom_sf"/>
</dbReference>
<organism evidence="1 2">
    <name type="scientific">Dekkera bruxellensis</name>
    <name type="common">Brettanomyces custersii</name>
    <dbReference type="NCBI Taxonomy" id="5007"/>
    <lineage>
        <taxon>Eukaryota</taxon>
        <taxon>Fungi</taxon>
        <taxon>Dikarya</taxon>
        <taxon>Ascomycota</taxon>
        <taxon>Saccharomycotina</taxon>
        <taxon>Pichiomycetes</taxon>
        <taxon>Pichiales</taxon>
        <taxon>Pichiaceae</taxon>
        <taxon>Brettanomyces</taxon>
    </lineage>
</organism>
<evidence type="ECO:0000313" key="2">
    <source>
        <dbReference type="Proteomes" id="UP000478008"/>
    </source>
</evidence>
<accession>A0A3F2Y7P9</accession>
<dbReference type="STRING" id="5007.A0A3F2Y7P9"/>
<dbReference type="PRINTS" id="PR00888">
    <property type="entry name" value="SM22CALPONIN"/>
</dbReference>
<name>A0A3F2Y7P9_DEKBR</name>
<dbReference type="GO" id="GO:0007015">
    <property type="term" value="P:actin filament organization"/>
    <property type="evidence" value="ECO:0007669"/>
    <property type="project" value="TreeGrafter"/>
</dbReference>
<dbReference type="SUPFAM" id="SSF47576">
    <property type="entry name" value="Calponin-homology domain, CH-domain"/>
    <property type="match status" value="1"/>
</dbReference>
<dbReference type="PANTHER" id="PTHR47385">
    <property type="entry name" value="CALPONIN"/>
    <property type="match status" value="1"/>
</dbReference>
<dbReference type="InterPro" id="IPR003096">
    <property type="entry name" value="SM22_calponin"/>
</dbReference>
<dbReference type="Pfam" id="PF00307">
    <property type="entry name" value="CH"/>
    <property type="match status" value="1"/>
</dbReference>
<dbReference type="Gene3D" id="1.10.418.10">
    <property type="entry name" value="Calponin-like domain"/>
    <property type="match status" value="1"/>
</dbReference>
<dbReference type="AlphaFoldDB" id="A0A3F2Y7P9"/>
<dbReference type="PROSITE" id="PS50021">
    <property type="entry name" value="CH"/>
    <property type="match status" value="1"/>
</dbReference>
<dbReference type="EMBL" id="CABFWN010000003">
    <property type="protein sequence ID" value="VUG18321.1"/>
    <property type="molecule type" value="Genomic_DNA"/>
</dbReference>
<dbReference type="InterPro" id="IPR050606">
    <property type="entry name" value="Calponin-like"/>
</dbReference>
<dbReference type="PANTHER" id="PTHR47385:SF14">
    <property type="entry name" value="TRANSGELIN"/>
    <property type="match status" value="1"/>
</dbReference>